<dbReference type="Pfam" id="PF02699">
    <property type="entry name" value="YajC"/>
    <property type="match status" value="1"/>
</dbReference>
<comment type="caution">
    <text evidence="11">The sequence shown here is derived from an EMBL/GenBank/DDBJ whole genome shotgun (WGS) entry which is preliminary data.</text>
</comment>
<dbReference type="EMBL" id="VGIR01000007">
    <property type="protein sequence ID" value="MBM3330654.1"/>
    <property type="molecule type" value="Genomic_DNA"/>
</dbReference>
<evidence type="ECO:0000256" key="9">
    <source>
        <dbReference type="ARBA" id="ARBA00023136"/>
    </source>
</evidence>
<dbReference type="GO" id="GO:0015031">
    <property type="term" value="P:protein transport"/>
    <property type="evidence" value="ECO:0007669"/>
    <property type="project" value="UniProtKB-KW"/>
</dbReference>
<evidence type="ECO:0000256" key="2">
    <source>
        <dbReference type="ARBA" id="ARBA00006742"/>
    </source>
</evidence>
<dbReference type="SMART" id="SM01323">
    <property type="entry name" value="YajC"/>
    <property type="match status" value="1"/>
</dbReference>
<evidence type="ECO:0000256" key="6">
    <source>
        <dbReference type="ARBA" id="ARBA00022927"/>
    </source>
</evidence>
<feature type="transmembrane region" description="Helical" evidence="10">
    <location>
        <begin position="27"/>
        <end position="46"/>
    </location>
</feature>
<dbReference type="PANTHER" id="PTHR33909:SF1">
    <property type="entry name" value="SEC TRANSLOCON ACCESSORY COMPLEX SUBUNIT YAJC"/>
    <property type="match status" value="1"/>
</dbReference>
<evidence type="ECO:0000313" key="11">
    <source>
        <dbReference type="EMBL" id="MBM3330654.1"/>
    </source>
</evidence>
<protein>
    <submittedName>
        <fullName evidence="11">Preprotein translocase subunit YajC</fullName>
    </submittedName>
</protein>
<gene>
    <name evidence="11" type="primary">yajC</name>
    <name evidence="11" type="ORF">FJY68_02230</name>
</gene>
<dbReference type="Proteomes" id="UP000779900">
    <property type="component" value="Unassembled WGS sequence"/>
</dbReference>
<keyword evidence="6" id="KW-0653">Protein transport</keyword>
<keyword evidence="3" id="KW-0813">Transport</keyword>
<proteinExistence type="inferred from homology"/>
<evidence type="ECO:0000313" key="12">
    <source>
        <dbReference type="Proteomes" id="UP000779900"/>
    </source>
</evidence>
<accession>A0A937XFU9</accession>
<keyword evidence="4" id="KW-1003">Cell membrane</keyword>
<keyword evidence="5 10" id="KW-0812">Transmembrane</keyword>
<dbReference type="NCBIfam" id="TIGR00739">
    <property type="entry name" value="yajC"/>
    <property type="match status" value="1"/>
</dbReference>
<keyword evidence="7 10" id="KW-1133">Transmembrane helix</keyword>
<evidence type="ECO:0000256" key="4">
    <source>
        <dbReference type="ARBA" id="ARBA00022475"/>
    </source>
</evidence>
<dbReference type="InterPro" id="IPR003849">
    <property type="entry name" value="Preprotein_translocase_YajC"/>
</dbReference>
<evidence type="ECO:0000256" key="1">
    <source>
        <dbReference type="ARBA" id="ARBA00004162"/>
    </source>
</evidence>
<reference evidence="11" key="1">
    <citation type="submission" date="2019-03" db="EMBL/GenBank/DDBJ databases">
        <title>Lake Tanganyika Metagenome-Assembled Genomes (MAGs).</title>
        <authorList>
            <person name="Tran P."/>
        </authorList>
    </citation>
    <scope>NUCLEOTIDE SEQUENCE</scope>
    <source>
        <strain evidence="11">K_DeepCast_150m_m2_040</strain>
    </source>
</reference>
<evidence type="ECO:0000256" key="8">
    <source>
        <dbReference type="ARBA" id="ARBA00023010"/>
    </source>
</evidence>
<organism evidence="11 12">
    <name type="scientific">candidate division WOR-3 bacterium</name>
    <dbReference type="NCBI Taxonomy" id="2052148"/>
    <lineage>
        <taxon>Bacteria</taxon>
        <taxon>Bacteria division WOR-3</taxon>
    </lineage>
</organism>
<comment type="subcellular location">
    <subcellularLocation>
        <location evidence="1">Cell membrane</location>
        <topology evidence="1">Single-pass membrane protein</topology>
    </subcellularLocation>
</comment>
<evidence type="ECO:0000256" key="7">
    <source>
        <dbReference type="ARBA" id="ARBA00022989"/>
    </source>
</evidence>
<evidence type="ECO:0000256" key="5">
    <source>
        <dbReference type="ARBA" id="ARBA00022692"/>
    </source>
</evidence>
<evidence type="ECO:0000256" key="3">
    <source>
        <dbReference type="ARBA" id="ARBA00022448"/>
    </source>
</evidence>
<keyword evidence="9 10" id="KW-0472">Membrane</keyword>
<dbReference type="PRINTS" id="PR01853">
    <property type="entry name" value="YAJCTRNLCASE"/>
</dbReference>
<evidence type="ECO:0000256" key="10">
    <source>
        <dbReference type="SAM" id="Phobius"/>
    </source>
</evidence>
<dbReference type="PANTHER" id="PTHR33909">
    <property type="entry name" value="SEC TRANSLOCON ACCESSORY COMPLEX SUBUNIT YAJC"/>
    <property type="match status" value="1"/>
</dbReference>
<name>A0A937XFU9_UNCW3</name>
<comment type="similarity">
    <text evidence="2">Belongs to the YajC family.</text>
</comment>
<keyword evidence="8" id="KW-0811">Translocation</keyword>
<dbReference type="GO" id="GO:0005886">
    <property type="term" value="C:plasma membrane"/>
    <property type="evidence" value="ECO:0007669"/>
    <property type="project" value="UniProtKB-SubCell"/>
</dbReference>
<sequence>MFGIALAQTPAPTATPGAPAAGGMNSILGFLPIILIFAVLYFLMILPQQRRQKKHTQMLEQIKRGDRVVLGSGIHGIVSNVREQTFLVKVAENTELEVDKSAVSYKFGAEK</sequence>
<dbReference type="AlphaFoldDB" id="A0A937XFU9"/>